<dbReference type="PANTHER" id="PTHR11360">
    <property type="entry name" value="MONOCARBOXYLATE TRANSPORTER"/>
    <property type="match status" value="1"/>
</dbReference>
<dbReference type="SUPFAM" id="SSF103473">
    <property type="entry name" value="MFS general substrate transporter"/>
    <property type="match status" value="1"/>
</dbReference>
<feature type="transmembrane region" description="Helical" evidence="1">
    <location>
        <begin position="418"/>
        <end position="437"/>
    </location>
</feature>
<feature type="transmembrane region" description="Helical" evidence="1">
    <location>
        <begin position="382"/>
        <end position="406"/>
    </location>
</feature>
<evidence type="ECO:0000313" key="3">
    <source>
        <dbReference type="EMBL" id="SVA99531.1"/>
    </source>
</evidence>
<feature type="transmembrane region" description="Helical" evidence="1">
    <location>
        <begin position="295"/>
        <end position="321"/>
    </location>
</feature>
<evidence type="ECO:0000256" key="1">
    <source>
        <dbReference type="SAM" id="Phobius"/>
    </source>
</evidence>
<feature type="transmembrane region" description="Helical" evidence="1">
    <location>
        <begin position="359"/>
        <end position="376"/>
    </location>
</feature>
<dbReference type="InterPro" id="IPR020846">
    <property type="entry name" value="MFS_dom"/>
</dbReference>
<reference evidence="3" key="1">
    <citation type="submission" date="2018-05" db="EMBL/GenBank/DDBJ databases">
        <authorList>
            <person name="Lanie J.A."/>
            <person name="Ng W.-L."/>
            <person name="Kazmierczak K.M."/>
            <person name="Andrzejewski T.M."/>
            <person name="Davidsen T.M."/>
            <person name="Wayne K.J."/>
            <person name="Tettelin H."/>
            <person name="Glass J.I."/>
            <person name="Rusch D."/>
            <person name="Podicherti R."/>
            <person name="Tsui H.-C.T."/>
            <person name="Winkler M.E."/>
        </authorList>
    </citation>
    <scope>NUCLEOTIDE SEQUENCE</scope>
</reference>
<feature type="transmembrane region" description="Helical" evidence="1">
    <location>
        <begin position="95"/>
        <end position="115"/>
    </location>
</feature>
<organism evidence="3">
    <name type="scientific">marine metagenome</name>
    <dbReference type="NCBI Taxonomy" id="408172"/>
    <lineage>
        <taxon>unclassified sequences</taxon>
        <taxon>metagenomes</taxon>
        <taxon>ecological metagenomes</taxon>
    </lineage>
</organism>
<feature type="transmembrane region" description="Helical" evidence="1">
    <location>
        <begin position="122"/>
        <end position="142"/>
    </location>
</feature>
<dbReference type="EMBL" id="UINC01024918">
    <property type="protein sequence ID" value="SVA99531.1"/>
    <property type="molecule type" value="Genomic_DNA"/>
</dbReference>
<feature type="domain" description="Major facilitator superfamily (MFS) profile" evidence="2">
    <location>
        <begin position="59"/>
        <end position="473"/>
    </location>
</feature>
<evidence type="ECO:0000259" key="2">
    <source>
        <dbReference type="PROSITE" id="PS50850"/>
    </source>
</evidence>
<feature type="transmembrane region" description="Helical" evidence="1">
    <location>
        <begin position="449"/>
        <end position="469"/>
    </location>
</feature>
<accession>A0A382AE26</accession>
<dbReference type="InterPro" id="IPR036259">
    <property type="entry name" value="MFS_trans_sf"/>
</dbReference>
<keyword evidence="1" id="KW-0812">Transmembrane</keyword>
<keyword evidence="1" id="KW-0472">Membrane</keyword>
<dbReference type="InterPro" id="IPR011701">
    <property type="entry name" value="MFS"/>
</dbReference>
<dbReference type="AlphaFoldDB" id="A0A382AE26"/>
<dbReference type="PROSITE" id="PS50850">
    <property type="entry name" value="MFS"/>
    <property type="match status" value="1"/>
</dbReference>
<dbReference type="Pfam" id="PF07690">
    <property type="entry name" value="MFS_1"/>
    <property type="match status" value="1"/>
</dbReference>
<proteinExistence type="predicted"/>
<keyword evidence="1" id="KW-1133">Transmembrane helix</keyword>
<feature type="transmembrane region" description="Helical" evidence="1">
    <location>
        <begin position="232"/>
        <end position="254"/>
    </location>
</feature>
<gene>
    <name evidence="3" type="ORF">METZ01_LOCUS152385</name>
</gene>
<protein>
    <recommendedName>
        <fullName evidence="2">Major facilitator superfamily (MFS) profile domain-containing protein</fullName>
    </recommendedName>
</protein>
<sequence>MILCLNYLWIFHFRTTDTGAECISDFFRNHFIITMKISTLFKANFPFIPSRFPVFYGWVIVVFTTLGIMSSIPGQTMGVGIYTDFLIQSSHLSRMQISMAYMTGTILSSLLLPLAGRYYDLLGARIMIVFAGIGLGFSLLLFSEASTLIQLLQSIFPGLPTLGSELFVMIVIFLLLRQFGQGIMAMVSRNTLAKWFERRRGLVSGISGIFVAFSFSGAPLFMNILIEDYGNSGSMVLMALIFGFGMAFVGWMFFRDNPEECGLLMDGKKISTVEIAKQPLEPEVTLKEALRTYNFWIFCLGLCSAALIVTGLTFHISSIGAIAGLSRMETYELFLPMSVISVISHFVAGWASDRMPLKNLLMVLLVGLAVGSLGILNLESIWYRLMLVVGFGVQGGVWGCLTVVAWPRFYGRKHLGAISGAFMGAQVFASAIGPAVFGMSESFNGDYSSAAWISVALNLLLLLGATRAVSYYRPLAST</sequence>
<feature type="transmembrane region" description="Helical" evidence="1">
    <location>
        <begin position="201"/>
        <end position="226"/>
    </location>
</feature>
<feature type="transmembrane region" description="Helical" evidence="1">
    <location>
        <begin position="162"/>
        <end position="180"/>
    </location>
</feature>
<dbReference type="InterPro" id="IPR050327">
    <property type="entry name" value="Proton-linked_MCT"/>
</dbReference>
<dbReference type="PANTHER" id="PTHR11360:SF308">
    <property type="entry name" value="BLL3089 PROTEIN"/>
    <property type="match status" value="1"/>
</dbReference>
<dbReference type="Gene3D" id="1.20.1250.20">
    <property type="entry name" value="MFS general substrate transporter like domains"/>
    <property type="match status" value="2"/>
</dbReference>
<feature type="transmembrane region" description="Helical" evidence="1">
    <location>
        <begin position="333"/>
        <end position="352"/>
    </location>
</feature>
<feature type="transmembrane region" description="Helical" evidence="1">
    <location>
        <begin position="54"/>
        <end position="75"/>
    </location>
</feature>
<dbReference type="GO" id="GO:0022857">
    <property type="term" value="F:transmembrane transporter activity"/>
    <property type="evidence" value="ECO:0007669"/>
    <property type="project" value="InterPro"/>
</dbReference>
<name>A0A382AE26_9ZZZZ</name>